<evidence type="ECO:0000313" key="1">
    <source>
        <dbReference type="EMBL" id="MBK1865022.1"/>
    </source>
</evidence>
<dbReference type="EMBL" id="JAENHL010000004">
    <property type="protein sequence ID" value="MBK1865022.1"/>
    <property type="molecule type" value="Genomic_DNA"/>
</dbReference>
<gene>
    <name evidence="1" type="ORF">JHL16_01560</name>
</gene>
<sequence length="301" mass="33482">MATRIVNDVRSHYRAWDEGKGTTSERFLELLADDATFRSIGGGAKVMEFTRSHKAKDNVRAYFAELARDWQMLFYNVSTLLVQDDTIAVVCECAWKHKHTGKTVHTPKLDVIRIKDGKIVDFYEFFDNHQAFSACSTEGVCSAPADPTPFNGTGPSRLETGITVATRANVKTLKHLYAQWAETKGASAQSIMEILAPNVVWGSLSAGAYPLAFLRTGRSRDEVGDYFRGLAESFSMNYYDAREYVAAGPYVLMLGEVSFTNKITGKSFVSPKADLWRFAGGKVVEFYEYFDTAAVMATTND</sequence>
<proteinExistence type="predicted"/>
<accession>A0ACC5QXC1</accession>
<evidence type="ECO:0000313" key="2">
    <source>
        <dbReference type="Proteomes" id="UP000616151"/>
    </source>
</evidence>
<comment type="caution">
    <text evidence="1">The sequence shown here is derived from an EMBL/GenBank/DDBJ whole genome shotgun (WGS) entry which is preliminary data.</text>
</comment>
<protein>
    <submittedName>
        <fullName evidence="1">Nuclear transport factor 2 family protein</fullName>
    </submittedName>
</protein>
<reference evidence="1" key="1">
    <citation type="submission" date="2021-01" db="EMBL/GenBank/DDBJ databases">
        <authorList>
            <person name="Sun Q."/>
        </authorList>
    </citation>
    <scope>NUCLEOTIDE SEQUENCE</scope>
    <source>
        <strain evidence="1">YIM B02566</strain>
    </source>
</reference>
<dbReference type="Proteomes" id="UP000616151">
    <property type="component" value="Unassembled WGS sequence"/>
</dbReference>
<name>A0ACC5QXC1_9HYPH</name>
<organism evidence="1 2">
    <name type="scientific">Taklimakanibacter albus</name>
    <dbReference type="NCBI Taxonomy" id="2800327"/>
    <lineage>
        <taxon>Bacteria</taxon>
        <taxon>Pseudomonadati</taxon>
        <taxon>Pseudomonadota</taxon>
        <taxon>Alphaproteobacteria</taxon>
        <taxon>Hyphomicrobiales</taxon>
        <taxon>Aestuariivirgaceae</taxon>
        <taxon>Taklimakanibacter</taxon>
    </lineage>
</organism>
<keyword evidence="2" id="KW-1185">Reference proteome</keyword>